<evidence type="ECO:0000313" key="3">
    <source>
        <dbReference type="EMBL" id="MDC3416319.1"/>
    </source>
</evidence>
<protein>
    <submittedName>
        <fullName evidence="3">YckD family protein</fullName>
    </submittedName>
</protein>
<dbReference type="AlphaFoldDB" id="A0A9X4AEA7"/>
<keyword evidence="1" id="KW-0175">Coiled coil</keyword>
<sequence>MVKKFMAKAMVVALLLVGVGFTTPSLSHAEDSKDITLTEEQIKELRDLHSKMLEQKKTIIEKYVEYGVIPEDKATKIIEHMEEKYKQLEESKFVPNWEKKHHNKHKH</sequence>
<dbReference type="EMBL" id="JAMQKC010000003">
    <property type="protein sequence ID" value="MDC3416319.1"/>
    <property type="molecule type" value="Genomic_DNA"/>
</dbReference>
<organism evidence="3 4">
    <name type="scientific">Aquibacillus salsiterrae</name>
    <dbReference type="NCBI Taxonomy" id="2950439"/>
    <lineage>
        <taxon>Bacteria</taxon>
        <taxon>Bacillati</taxon>
        <taxon>Bacillota</taxon>
        <taxon>Bacilli</taxon>
        <taxon>Bacillales</taxon>
        <taxon>Bacillaceae</taxon>
        <taxon>Aquibacillus</taxon>
    </lineage>
</organism>
<dbReference type="Pfam" id="PF10925">
    <property type="entry name" value="DUF2680"/>
    <property type="match status" value="1"/>
</dbReference>
<evidence type="ECO:0000313" key="4">
    <source>
        <dbReference type="Proteomes" id="UP001145069"/>
    </source>
</evidence>
<proteinExistence type="predicted"/>
<comment type="caution">
    <text evidence="3">The sequence shown here is derived from an EMBL/GenBank/DDBJ whole genome shotgun (WGS) entry which is preliminary data.</text>
</comment>
<dbReference type="Proteomes" id="UP001145069">
    <property type="component" value="Unassembled WGS sequence"/>
</dbReference>
<keyword evidence="2" id="KW-0732">Signal</keyword>
<feature type="signal peptide" evidence="2">
    <location>
        <begin position="1"/>
        <end position="29"/>
    </location>
</feature>
<feature type="coiled-coil region" evidence="1">
    <location>
        <begin position="35"/>
        <end position="91"/>
    </location>
</feature>
<feature type="chain" id="PRO_5040867078" evidence="2">
    <location>
        <begin position="30"/>
        <end position="107"/>
    </location>
</feature>
<accession>A0A9X4AEA7</accession>
<reference evidence="3" key="1">
    <citation type="submission" date="2022-06" db="EMBL/GenBank/DDBJ databases">
        <title>Aquibacillus sp. a new bacterium isolated from soil saline samples.</title>
        <authorList>
            <person name="Galisteo C."/>
            <person name="De La Haba R."/>
            <person name="Sanchez-Porro C."/>
            <person name="Ventosa A."/>
        </authorList>
    </citation>
    <scope>NUCLEOTIDE SEQUENCE</scope>
    <source>
        <strain evidence="3">3ASR75-54</strain>
    </source>
</reference>
<gene>
    <name evidence="3" type="ORF">NC799_05265</name>
</gene>
<dbReference type="RefSeq" id="WP_272445324.1">
    <property type="nucleotide sequence ID" value="NZ_JAMQKC010000003.1"/>
</dbReference>
<evidence type="ECO:0000256" key="1">
    <source>
        <dbReference type="SAM" id="Coils"/>
    </source>
</evidence>
<keyword evidence="4" id="KW-1185">Reference proteome</keyword>
<evidence type="ECO:0000256" key="2">
    <source>
        <dbReference type="SAM" id="SignalP"/>
    </source>
</evidence>
<name>A0A9X4AEA7_9BACI</name>
<dbReference type="InterPro" id="IPR024485">
    <property type="entry name" value="DUF2680"/>
</dbReference>